<reference evidence="2 3" key="1">
    <citation type="submission" date="2011-02" db="EMBL/GenBank/DDBJ databases">
        <title>The Genome Sequence of Sphaeroforma arctica JP610.</title>
        <authorList>
            <consortium name="The Broad Institute Genome Sequencing Platform"/>
            <person name="Russ C."/>
            <person name="Cuomo C."/>
            <person name="Young S.K."/>
            <person name="Zeng Q."/>
            <person name="Gargeya S."/>
            <person name="Alvarado L."/>
            <person name="Berlin A."/>
            <person name="Chapman S.B."/>
            <person name="Chen Z."/>
            <person name="Freedman E."/>
            <person name="Gellesch M."/>
            <person name="Goldberg J."/>
            <person name="Griggs A."/>
            <person name="Gujja S."/>
            <person name="Heilman E."/>
            <person name="Heiman D."/>
            <person name="Howarth C."/>
            <person name="Mehta T."/>
            <person name="Neiman D."/>
            <person name="Pearson M."/>
            <person name="Roberts A."/>
            <person name="Saif S."/>
            <person name="Shea T."/>
            <person name="Shenoy N."/>
            <person name="Sisk P."/>
            <person name="Stolte C."/>
            <person name="Sykes S."/>
            <person name="White J."/>
            <person name="Yandava C."/>
            <person name="Burger G."/>
            <person name="Gray M.W."/>
            <person name="Holland P.W.H."/>
            <person name="King N."/>
            <person name="Lang F.B.F."/>
            <person name="Roger A.J."/>
            <person name="Ruiz-Trillo I."/>
            <person name="Haas B."/>
            <person name="Nusbaum C."/>
            <person name="Birren B."/>
        </authorList>
    </citation>
    <scope>NUCLEOTIDE SEQUENCE [LARGE SCALE GENOMIC DNA]</scope>
    <source>
        <strain evidence="2 3">JP610</strain>
    </source>
</reference>
<dbReference type="RefSeq" id="XP_014147794.1">
    <property type="nucleotide sequence ID" value="XM_014292319.1"/>
</dbReference>
<evidence type="ECO:0000256" key="1">
    <source>
        <dbReference type="SAM" id="MobiDB-lite"/>
    </source>
</evidence>
<dbReference type="Proteomes" id="UP000054560">
    <property type="component" value="Unassembled WGS sequence"/>
</dbReference>
<dbReference type="AlphaFoldDB" id="A0A0L0FB07"/>
<evidence type="ECO:0000313" key="2">
    <source>
        <dbReference type="EMBL" id="KNC73892.1"/>
    </source>
</evidence>
<accession>A0A0L0FB07</accession>
<dbReference type="EMBL" id="KQ245014">
    <property type="protein sequence ID" value="KNC73892.1"/>
    <property type="molecule type" value="Genomic_DNA"/>
</dbReference>
<organism evidence="2 3">
    <name type="scientific">Sphaeroforma arctica JP610</name>
    <dbReference type="NCBI Taxonomy" id="667725"/>
    <lineage>
        <taxon>Eukaryota</taxon>
        <taxon>Ichthyosporea</taxon>
        <taxon>Ichthyophonida</taxon>
        <taxon>Sphaeroforma</taxon>
    </lineage>
</organism>
<feature type="region of interest" description="Disordered" evidence="1">
    <location>
        <begin position="72"/>
        <end position="94"/>
    </location>
</feature>
<protein>
    <submittedName>
        <fullName evidence="2">Uncharacterized protein</fullName>
    </submittedName>
</protein>
<keyword evidence="3" id="KW-1185">Reference proteome</keyword>
<name>A0A0L0FB07_9EUKA</name>
<sequence length="94" mass="10317">MITFSLTQHPLTLHPLTRHSVLTGIVEKVDGNTTIRCASNGACIVNEKVLDKLFRGGVHLQCSAGECVYKHEPVPSTKPQPIPTPGPEARRQYE</sequence>
<feature type="compositionally biased region" description="Pro residues" evidence="1">
    <location>
        <begin position="76"/>
        <end position="86"/>
    </location>
</feature>
<gene>
    <name evidence="2" type="ORF">SARC_13549</name>
</gene>
<evidence type="ECO:0000313" key="3">
    <source>
        <dbReference type="Proteomes" id="UP000054560"/>
    </source>
</evidence>
<proteinExistence type="predicted"/>
<dbReference type="GeneID" id="25914053"/>
<feature type="non-terminal residue" evidence="2">
    <location>
        <position position="94"/>
    </location>
</feature>